<dbReference type="Pfam" id="PF04242">
    <property type="entry name" value="DUF424"/>
    <property type="match status" value="1"/>
</dbReference>
<accession>D2EFJ8</accession>
<proteinExistence type="predicted"/>
<sequence>MIFTMKIHGKDTPREIIAACDSEIVGKTLKDEKKEIEFNISEYFYGNEKLEWEEIYKHIENGKNVNLVGNSIIELAIKNGLVDPKNVIEIDGIKHAQIYSI</sequence>
<reference evidence="1 2" key="1">
    <citation type="journal article" date="2010" name="Proc. Natl. Acad. Sci. U.S.A.">
        <title>Enigmatic, ultrasmall, uncultivated Archaea.</title>
        <authorList>
            <person name="Baker B.J."/>
            <person name="Comolli L.R."/>
            <person name="Dick G.J."/>
            <person name="Hauser L.J."/>
            <person name="Hyatt D."/>
            <person name="Dill B.D."/>
            <person name="Land M.L."/>
            <person name="Verberkmoes N.C."/>
            <person name="Hettich R.L."/>
            <person name="Banfield J.F."/>
        </authorList>
    </citation>
    <scope>NUCLEOTIDE SEQUENCE [LARGE SCALE GENOMIC DNA]</scope>
</reference>
<protein>
    <recommendedName>
        <fullName evidence="3">DUF424 domain-containing protein</fullName>
    </recommendedName>
</protein>
<evidence type="ECO:0008006" key="3">
    <source>
        <dbReference type="Google" id="ProtNLM"/>
    </source>
</evidence>
<name>D2EFJ8_PARA4</name>
<organism evidence="1 2">
    <name type="scientific">Candidatus Parvarchaeum acidiphilum ARMAN-4</name>
    <dbReference type="NCBI Taxonomy" id="662760"/>
    <lineage>
        <taxon>Archaea</taxon>
        <taxon>Candidatus Parvarchaeota</taxon>
        <taxon>Candidatus Parvarchaeum</taxon>
    </lineage>
</organism>
<dbReference type="InterPro" id="IPR007355">
    <property type="entry name" value="DUF424"/>
</dbReference>
<dbReference type="Gene3D" id="3.30.1860.10">
    <property type="entry name" value="uncharacterized conserved protein from methanopyrus kandleri domain like"/>
    <property type="match status" value="1"/>
</dbReference>
<dbReference type="AlphaFoldDB" id="D2EFJ8"/>
<evidence type="ECO:0000313" key="2">
    <source>
        <dbReference type="Proteomes" id="UP000009375"/>
    </source>
</evidence>
<evidence type="ECO:0000313" key="1">
    <source>
        <dbReference type="EMBL" id="EEZ92895.1"/>
    </source>
</evidence>
<dbReference type="EMBL" id="GG730046">
    <property type="protein sequence ID" value="EEZ92895.1"/>
    <property type="molecule type" value="Genomic_DNA"/>
</dbReference>
<gene>
    <name evidence="1" type="ORF">BJBARM4_0516</name>
</gene>
<dbReference type="Proteomes" id="UP000009375">
    <property type="component" value="Unassembled WGS sequence"/>
</dbReference>